<keyword evidence="2 7" id="KW-0813">Transport</keyword>
<dbReference type="KEGG" id="upl:DSM104440_03769"/>
<gene>
    <name evidence="9" type="primary">ssuC</name>
    <name evidence="9" type="ORF">DSM104440_03769</name>
</gene>
<dbReference type="Gene3D" id="1.10.3720.10">
    <property type="entry name" value="MetI-like"/>
    <property type="match status" value="1"/>
</dbReference>
<keyword evidence="6 7" id="KW-0472">Membrane</keyword>
<dbReference type="SUPFAM" id="SSF161098">
    <property type="entry name" value="MetI-like"/>
    <property type="match status" value="1"/>
</dbReference>
<evidence type="ECO:0000313" key="10">
    <source>
        <dbReference type="Proteomes" id="UP000503096"/>
    </source>
</evidence>
<dbReference type="InParanoid" id="A0A6M4HCG5"/>
<feature type="transmembrane region" description="Helical" evidence="7">
    <location>
        <begin position="223"/>
        <end position="247"/>
    </location>
</feature>
<name>A0A6M4HCG5_9PROT</name>
<dbReference type="GO" id="GO:0005886">
    <property type="term" value="C:plasma membrane"/>
    <property type="evidence" value="ECO:0007669"/>
    <property type="project" value="UniProtKB-SubCell"/>
</dbReference>
<keyword evidence="4 7" id="KW-0812">Transmembrane</keyword>
<dbReference type="Pfam" id="PF00528">
    <property type="entry name" value="BPD_transp_1"/>
    <property type="match status" value="1"/>
</dbReference>
<feature type="transmembrane region" description="Helical" evidence="7">
    <location>
        <begin position="173"/>
        <end position="203"/>
    </location>
</feature>
<dbReference type="PANTHER" id="PTHR30151">
    <property type="entry name" value="ALKANE SULFONATE ABC TRANSPORTER-RELATED, MEMBRANE SUBUNIT"/>
    <property type="match status" value="1"/>
</dbReference>
<evidence type="ECO:0000256" key="1">
    <source>
        <dbReference type="ARBA" id="ARBA00004651"/>
    </source>
</evidence>
<dbReference type="RefSeq" id="WP_171165464.1">
    <property type="nucleotide sequence ID" value="NZ_CP053073.1"/>
</dbReference>
<feature type="domain" description="ABC transmembrane type-1" evidence="8">
    <location>
        <begin position="67"/>
        <end position="247"/>
    </location>
</feature>
<feature type="transmembrane region" description="Helical" evidence="7">
    <location>
        <begin position="5"/>
        <end position="23"/>
    </location>
</feature>
<dbReference type="InterPro" id="IPR000515">
    <property type="entry name" value="MetI-like"/>
</dbReference>
<dbReference type="CDD" id="cd06261">
    <property type="entry name" value="TM_PBP2"/>
    <property type="match status" value="1"/>
</dbReference>
<dbReference type="PROSITE" id="PS50928">
    <property type="entry name" value="ABC_TM1"/>
    <property type="match status" value="1"/>
</dbReference>
<keyword evidence="5 7" id="KW-1133">Transmembrane helix</keyword>
<organism evidence="9 10">
    <name type="scientific">Usitatibacter palustris</name>
    <dbReference type="NCBI Taxonomy" id="2732487"/>
    <lineage>
        <taxon>Bacteria</taxon>
        <taxon>Pseudomonadati</taxon>
        <taxon>Pseudomonadota</taxon>
        <taxon>Betaproteobacteria</taxon>
        <taxon>Nitrosomonadales</taxon>
        <taxon>Usitatibacteraceae</taxon>
        <taxon>Usitatibacter</taxon>
    </lineage>
</organism>
<keyword evidence="10" id="KW-1185">Reference proteome</keyword>
<evidence type="ECO:0000256" key="3">
    <source>
        <dbReference type="ARBA" id="ARBA00022475"/>
    </source>
</evidence>
<dbReference type="AlphaFoldDB" id="A0A6M4HCG5"/>
<evidence type="ECO:0000313" key="9">
    <source>
        <dbReference type="EMBL" id="QJR16932.1"/>
    </source>
</evidence>
<keyword evidence="3" id="KW-1003">Cell membrane</keyword>
<sequence>MKKHLWIWQIVMLFAIFGLWQLLTHPDLVPPFMWENPNRAAFFFGEPWKMLQVIWAWFTDGTIYPHLWVTLQETALAFVIGSVLGLVVGLWLGLSPTASALFDPYITAMNAMPRVVLAPIFMVWFGLGIWSKVALGVTLVFFIVFFNVYQGVKEVSPVVLNNATMLGATRRQLLRFVYLPSATSWVFSSLHTSVGMAFVGAVVGEYLGSAKGVGYLIHQAEGAFDINTVFAGIFVLTAFALVLDFAVTRVERRLLVWRPTQGETEQL</sequence>
<evidence type="ECO:0000256" key="6">
    <source>
        <dbReference type="ARBA" id="ARBA00023136"/>
    </source>
</evidence>
<comment type="similarity">
    <text evidence="7">Belongs to the binding-protein-dependent transport system permease family.</text>
</comment>
<comment type="subcellular location">
    <subcellularLocation>
        <location evidence="1 7">Cell membrane</location>
        <topology evidence="1 7">Multi-pass membrane protein</topology>
    </subcellularLocation>
</comment>
<dbReference type="PANTHER" id="PTHR30151:SF20">
    <property type="entry name" value="ABC TRANSPORTER PERMEASE PROTEIN HI_0355-RELATED"/>
    <property type="match status" value="1"/>
</dbReference>
<evidence type="ECO:0000256" key="2">
    <source>
        <dbReference type="ARBA" id="ARBA00022448"/>
    </source>
</evidence>
<reference evidence="9 10" key="1">
    <citation type="submission" date="2020-04" db="EMBL/GenBank/DDBJ databases">
        <title>Usitatibacter rugosus gen. nov., sp. nov. and Usitatibacter palustris sp. nov., novel members of Usitatibacteraceae fam. nov. within the order Nitrosomonadales isolated from soil.</title>
        <authorList>
            <person name="Huber K.J."/>
            <person name="Neumann-Schaal M."/>
            <person name="Geppert A."/>
            <person name="Luckner M."/>
            <person name="Wanner G."/>
            <person name="Overmann J."/>
        </authorList>
    </citation>
    <scope>NUCLEOTIDE SEQUENCE [LARGE SCALE GENOMIC DNA]</scope>
    <source>
        <strain evidence="9 10">Swamp67</strain>
    </source>
</reference>
<evidence type="ECO:0000259" key="8">
    <source>
        <dbReference type="PROSITE" id="PS50928"/>
    </source>
</evidence>
<dbReference type="InterPro" id="IPR035906">
    <property type="entry name" value="MetI-like_sf"/>
</dbReference>
<dbReference type="EMBL" id="CP053073">
    <property type="protein sequence ID" value="QJR16932.1"/>
    <property type="molecule type" value="Genomic_DNA"/>
</dbReference>
<evidence type="ECO:0000256" key="5">
    <source>
        <dbReference type="ARBA" id="ARBA00022989"/>
    </source>
</evidence>
<evidence type="ECO:0000256" key="7">
    <source>
        <dbReference type="RuleBase" id="RU363032"/>
    </source>
</evidence>
<proteinExistence type="inferred from homology"/>
<dbReference type="GO" id="GO:0055085">
    <property type="term" value="P:transmembrane transport"/>
    <property type="evidence" value="ECO:0007669"/>
    <property type="project" value="InterPro"/>
</dbReference>
<dbReference type="Proteomes" id="UP000503096">
    <property type="component" value="Chromosome"/>
</dbReference>
<feature type="transmembrane region" description="Helical" evidence="7">
    <location>
        <begin position="106"/>
        <end position="127"/>
    </location>
</feature>
<feature type="transmembrane region" description="Helical" evidence="7">
    <location>
        <begin position="75"/>
        <end position="94"/>
    </location>
</feature>
<protein>
    <submittedName>
        <fullName evidence="9">Aliphatic sulfonates transport permease protein SsuC</fullName>
    </submittedName>
</protein>
<accession>A0A6M4HCG5</accession>
<evidence type="ECO:0000256" key="4">
    <source>
        <dbReference type="ARBA" id="ARBA00022692"/>
    </source>
</evidence>